<dbReference type="PANTHER" id="PTHR43792">
    <property type="entry name" value="GNAT FAMILY, PUTATIVE (AFU_ORTHOLOGUE AFUA_3G00765)-RELATED-RELATED"/>
    <property type="match status" value="1"/>
</dbReference>
<comment type="caution">
    <text evidence="2">The sequence shown here is derived from an EMBL/GenBank/DDBJ whole genome shotgun (WGS) entry which is preliminary data.</text>
</comment>
<feature type="domain" description="N-acetyltransferase" evidence="1">
    <location>
        <begin position="10"/>
        <end position="173"/>
    </location>
</feature>
<gene>
    <name evidence="2" type="ORF">FO440_04115</name>
</gene>
<proteinExistence type="predicted"/>
<dbReference type="PROSITE" id="PS51186">
    <property type="entry name" value="GNAT"/>
    <property type="match status" value="1"/>
</dbReference>
<dbReference type="EMBL" id="VLPK01000001">
    <property type="protein sequence ID" value="TSJ43387.1"/>
    <property type="molecule type" value="Genomic_DNA"/>
</dbReference>
<dbReference type="OrthoDB" id="9788916at2"/>
<dbReference type="InterPro" id="IPR016181">
    <property type="entry name" value="Acyl_CoA_acyltransferase"/>
</dbReference>
<dbReference type="SUPFAM" id="SSF55729">
    <property type="entry name" value="Acyl-CoA N-acyltransferases (Nat)"/>
    <property type="match status" value="1"/>
</dbReference>
<dbReference type="Gene3D" id="3.40.630.30">
    <property type="match status" value="1"/>
</dbReference>
<evidence type="ECO:0000259" key="1">
    <source>
        <dbReference type="PROSITE" id="PS51186"/>
    </source>
</evidence>
<evidence type="ECO:0000313" key="2">
    <source>
        <dbReference type="EMBL" id="TSJ43387.1"/>
    </source>
</evidence>
<accession>A0A556MU22</accession>
<dbReference type="PANTHER" id="PTHR43792:SF16">
    <property type="entry name" value="N-ACETYLTRANSFERASE DOMAIN-CONTAINING PROTEIN"/>
    <property type="match status" value="1"/>
</dbReference>
<dbReference type="GO" id="GO:0016747">
    <property type="term" value="F:acyltransferase activity, transferring groups other than amino-acyl groups"/>
    <property type="evidence" value="ECO:0007669"/>
    <property type="project" value="InterPro"/>
</dbReference>
<dbReference type="AlphaFoldDB" id="A0A556MU22"/>
<dbReference type="Pfam" id="PF13302">
    <property type="entry name" value="Acetyltransf_3"/>
    <property type="match status" value="1"/>
</dbReference>
<keyword evidence="3" id="KW-1185">Reference proteome</keyword>
<name>A0A556MU22_9SPHI</name>
<protein>
    <submittedName>
        <fullName evidence="2">GNAT family N-acetyltransferase</fullName>
    </submittedName>
</protein>
<dbReference type="Proteomes" id="UP000318733">
    <property type="component" value="Unassembled WGS sequence"/>
</dbReference>
<sequence length="180" mass="21191">MQIFIETERLIIRELLPTDDSAMFELDADPEVHRYLGNSPVKTIEESREIIAMVRQQYLDNGIGRWAMVEKASGNFMGWTGFKLIRDTINNHTDFYDLGYRIIRKYWGKGYATESAIACRDYWFKQFDQPTLYAMTNVENKNSKKVLGKVGFVCKETFTHHDLPHYWFELNRDTDQKALT</sequence>
<dbReference type="RefSeq" id="WP_144246952.1">
    <property type="nucleotide sequence ID" value="NZ_VLPK01000001.1"/>
</dbReference>
<reference evidence="2 3" key="1">
    <citation type="submission" date="2019-07" db="EMBL/GenBank/DDBJ databases">
        <authorList>
            <person name="Huq M.A."/>
        </authorList>
    </citation>
    <scope>NUCLEOTIDE SEQUENCE [LARGE SCALE GENOMIC DNA]</scope>
    <source>
        <strain evidence="2 3">MAH-19</strain>
    </source>
</reference>
<organism evidence="2 3">
    <name type="scientific">Mucilaginibacter corticis</name>
    <dbReference type="NCBI Taxonomy" id="2597670"/>
    <lineage>
        <taxon>Bacteria</taxon>
        <taxon>Pseudomonadati</taxon>
        <taxon>Bacteroidota</taxon>
        <taxon>Sphingobacteriia</taxon>
        <taxon>Sphingobacteriales</taxon>
        <taxon>Sphingobacteriaceae</taxon>
        <taxon>Mucilaginibacter</taxon>
    </lineage>
</organism>
<dbReference type="InterPro" id="IPR051531">
    <property type="entry name" value="N-acetyltransferase"/>
</dbReference>
<keyword evidence="2" id="KW-0808">Transferase</keyword>
<dbReference type="InterPro" id="IPR000182">
    <property type="entry name" value="GNAT_dom"/>
</dbReference>
<evidence type="ECO:0000313" key="3">
    <source>
        <dbReference type="Proteomes" id="UP000318733"/>
    </source>
</evidence>